<dbReference type="STRING" id="519472.BHY08_00920"/>
<evidence type="ECO:0000313" key="6">
    <source>
        <dbReference type="EMBL" id="APB30511.1"/>
    </source>
</evidence>
<dbReference type="NCBIfam" id="NF005119">
    <property type="entry name" value="PRK06552.1"/>
    <property type="match status" value="1"/>
</dbReference>
<dbReference type="RefSeq" id="WP_071456078.1">
    <property type="nucleotide sequence ID" value="NZ_CP017267.1"/>
</dbReference>
<reference evidence="6 7" key="1">
    <citation type="submission" date="2016-09" db="EMBL/GenBank/DDBJ databases">
        <title>Vagococcus teuberi sp. nov., isolated from the Malian artisanal sour milk fene.</title>
        <authorList>
            <person name="Wullschleger S."/>
            <person name="Seifert C."/>
            <person name="Baumgartner S."/>
            <person name="Lacroix C."/>
            <person name="Bonfoh B."/>
            <person name="Stevens M.J."/>
            <person name="Meile L."/>
        </authorList>
    </citation>
    <scope>NUCLEOTIDE SEQUENCE [LARGE SCALE GENOMIC DNA]</scope>
    <source>
        <strain evidence="6 7">DSM 21459</strain>
    </source>
</reference>
<dbReference type="InterPro" id="IPR000887">
    <property type="entry name" value="Aldlse_KDPG_KHG"/>
</dbReference>
<gene>
    <name evidence="6" type="ORF">BHY08_00920</name>
</gene>
<dbReference type="PANTHER" id="PTHR30246">
    <property type="entry name" value="2-KETO-3-DEOXY-6-PHOSPHOGLUCONATE ALDOLASE"/>
    <property type="match status" value="1"/>
</dbReference>
<dbReference type="OrthoDB" id="9802667at2"/>
<evidence type="ECO:0000313" key="7">
    <source>
        <dbReference type="Proteomes" id="UP000191200"/>
    </source>
</evidence>
<evidence type="ECO:0000256" key="4">
    <source>
        <dbReference type="ARBA" id="ARBA00023239"/>
    </source>
</evidence>
<organism evidence="6 7">
    <name type="scientific">Vagococcus teuberi</name>
    <dbReference type="NCBI Taxonomy" id="519472"/>
    <lineage>
        <taxon>Bacteria</taxon>
        <taxon>Bacillati</taxon>
        <taxon>Bacillota</taxon>
        <taxon>Bacilli</taxon>
        <taxon>Lactobacillales</taxon>
        <taxon>Enterococcaceae</taxon>
        <taxon>Vagococcus</taxon>
    </lineage>
</organism>
<comment type="pathway">
    <text evidence="1">Carbohydrate acid metabolism.</text>
</comment>
<dbReference type="GO" id="GO:0016829">
    <property type="term" value="F:lyase activity"/>
    <property type="evidence" value="ECO:0007669"/>
    <property type="project" value="UniProtKB-KW"/>
</dbReference>
<proteinExistence type="inferred from homology"/>
<evidence type="ECO:0000256" key="1">
    <source>
        <dbReference type="ARBA" id="ARBA00004761"/>
    </source>
</evidence>
<dbReference type="InterPro" id="IPR013785">
    <property type="entry name" value="Aldolase_TIM"/>
</dbReference>
<keyword evidence="5" id="KW-0119">Carbohydrate metabolism</keyword>
<protein>
    <submittedName>
        <fullName evidence="6">Bifunctional 2-keto-4-hydroxyglutarate aldolase/2-keto-3-deoxy-6-phosphogluconate aldolase</fullName>
    </submittedName>
</protein>
<evidence type="ECO:0000256" key="3">
    <source>
        <dbReference type="ARBA" id="ARBA00011233"/>
    </source>
</evidence>
<dbReference type="Gene3D" id="3.20.20.70">
    <property type="entry name" value="Aldolase class I"/>
    <property type="match status" value="1"/>
</dbReference>
<evidence type="ECO:0000256" key="2">
    <source>
        <dbReference type="ARBA" id="ARBA00006906"/>
    </source>
</evidence>
<dbReference type="AlphaFoldDB" id="A0A1J0A3L1"/>
<comment type="subunit">
    <text evidence="3">Homotrimer.</text>
</comment>
<dbReference type="Proteomes" id="UP000191200">
    <property type="component" value="Chromosome"/>
</dbReference>
<dbReference type="PANTHER" id="PTHR30246:SF1">
    <property type="entry name" value="2-DEHYDRO-3-DEOXY-6-PHOSPHOGALACTONATE ALDOLASE-RELATED"/>
    <property type="match status" value="1"/>
</dbReference>
<keyword evidence="7" id="KW-1185">Reference proteome</keyword>
<accession>A0A1J0A3L1</accession>
<dbReference type="SUPFAM" id="SSF51569">
    <property type="entry name" value="Aldolase"/>
    <property type="match status" value="1"/>
</dbReference>
<keyword evidence="4" id="KW-0456">Lyase</keyword>
<comment type="similarity">
    <text evidence="2">Belongs to the KHG/KDPG aldolase family.</text>
</comment>
<dbReference type="CDD" id="cd00452">
    <property type="entry name" value="KDPG_aldolase"/>
    <property type="match status" value="1"/>
</dbReference>
<name>A0A1J0A3L1_9ENTE</name>
<dbReference type="NCBIfam" id="TIGR01182">
    <property type="entry name" value="eda"/>
    <property type="match status" value="1"/>
</dbReference>
<dbReference type="Pfam" id="PF01081">
    <property type="entry name" value="Aldolase"/>
    <property type="match status" value="1"/>
</dbReference>
<evidence type="ECO:0000256" key="5">
    <source>
        <dbReference type="ARBA" id="ARBA00023277"/>
    </source>
</evidence>
<dbReference type="EMBL" id="CP017267">
    <property type="protein sequence ID" value="APB30511.1"/>
    <property type="molecule type" value="Genomic_DNA"/>
</dbReference>
<sequence>MKKVQVLSKLQQCGLVAVIRGNSKEDGVNISKATVAGDIKAIEVAYTTPNASGVIEDLVQEYKEDDSVVIGAGTVLDVTTARLAILSGADFIVSPSFAADVAQICNLYQIPYLPGCMSITEINTALAYGVDIIKVFPGDIVGPRFIKDVKGPLPHVNLMPTGGVSLDNMQEWFDNGVLAVGIGSNLTKGLTGDNYDVVTENAQTYVKKLYEIRGN</sequence>
<dbReference type="KEGG" id="vte:BHY08_00920"/>